<dbReference type="GO" id="GO:0016705">
    <property type="term" value="F:oxidoreductase activity, acting on paired donors, with incorporation or reduction of molecular oxygen"/>
    <property type="evidence" value="ECO:0007669"/>
    <property type="project" value="InterPro"/>
</dbReference>
<evidence type="ECO:0000256" key="12">
    <source>
        <dbReference type="ARBA" id="ARBA00023136"/>
    </source>
</evidence>
<dbReference type="PANTHER" id="PTHR46300:SF7">
    <property type="entry name" value="P450, PUTATIVE (EUROFUNG)-RELATED"/>
    <property type="match status" value="1"/>
</dbReference>
<accession>A0AAW0GJY0</accession>
<evidence type="ECO:0000256" key="10">
    <source>
        <dbReference type="ARBA" id="ARBA00023004"/>
    </source>
</evidence>
<dbReference type="EMBL" id="JASBNA010000005">
    <property type="protein sequence ID" value="KAK7691460.1"/>
    <property type="molecule type" value="Genomic_DNA"/>
</dbReference>
<keyword evidence="5 13" id="KW-0349">Heme</keyword>
<dbReference type="InterPro" id="IPR017972">
    <property type="entry name" value="Cyt_P450_CS"/>
</dbReference>
<protein>
    <recommendedName>
        <fullName evidence="17">Cytochrome P450</fullName>
    </recommendedName>
</protein>
<keyword evidence="6" id="KW-0812">Transmembrane</keyword>
<dbReference type="GO" id="GO:0005506">
    <property type="term" value="F:iron ion binding"/>
    <property type="evidence" value="ECO:0007669"/>
    <property type="project" value="InterPro"/>
</dbReference>
<evidence type="ECO:0000313" key="15">
    <source>
        <dbReference type="EMBL" id="KAK7691460.1"/>
    </source>
</evidence>
<dbReference type="SUPFAM" id="SSF48264">
    <property type="entry name" value="Cytochrome P450"/>
    <property type="match status" value="1"/>
</dbReference>
<dbReference type="GO" id="GO:0004497">
    <property type="term" value="F:monooxygenase activity"/>
    <property type="evidence" value="ECO:0007669"/>
    <property type="project" value="UniProtKB-KW"/>
</dbReference>
<evidence type="ECO:0000256" key="11">
    <source>
        <dbReference type="ARBA" id="ARBA00023033"/>
    </source>
</evidence>
<evidence type="ECO:0000256" key="3">
    <source>
        <dbReference type="ARBA" id="ARBA00005179"/>
    </source>
</evidence>
<evidence type="ECO:0000256" key="9">
    <source>
        <dbReference type="ARBA" id="ARBA00023002"/>
    </source>
</evidence>
<evidence type="ECO:0000256" key="14">
    <source>
        <dbReference type="RuleBase" id="RU000461"/>
    </source>
</evidence>
<name>A0AAW0GJY0_9APHY</name>
<dbReference type="AlphaFoldDB" id="A0AAW0GJY0"/>
<evidence type="ECO:0008006" key="17">
    <source>
        <dbReference type="Google" id="ProtNLM"/>
    </source>
</evidence>
<evidence type="ECO:0000256" key="8">
    <source>
        <dbReference type="ARBA" id="ARBA00022989"/>
    </source>
</evidence>
<dbReference type="GO" id="GO:0016020">
    <property type="term" value="C:membrane"/>
    <property type="evidence" value="ECO:0007669"/>
    <property type="project" value="UniProtKB-SubCell"/>
</dbReference>
<evidence type="ECO:0000256" key="13">
    <source>
        <dbReference type="PIRSR" id="PIRSR602401-1"/>
    </source>
</evidence>
<dbReference type="Proteomes" id="UP001385951">
    <property type="component" value="Unassembled WGS sequence"/>
</dbReference>
<reference evidence="15 16" key="1">
    <citation type="submission" date="2022-09" db="EMBL/GenBank/DDBJ databases">
        <authorList>
            <person name="Palmer J.M."/>
        </authorList>
    </citation>
    <scope>NUCLEOTIDE SEQUENCE [LARGE SCALE GENOMIC DNA]</scope>
    <source>
        <strain evidence="15 16">DSM 7382</strain>
    </source>
</reference>
<proteinExistence type="inferred from homology"/>
<sequence>MNSFLVGIVVAYGLYVWSRQKKSQNVHYPPGPKPLPLVGNILDLTARELWLRVANWSQQYGEIVYIHVFGQGLVFCNTNEVAVDLMDKKGSIYSDKPALVMAGELCGCENMVAFTRYGDQSRRQRRLMQQALSASAVRTYQPLLEYNAHELVKGILTEPKHHLDYLVRYAGSLVLHVVYGYRVTSKDDKYLSLAEECVDILSNRIASGGGIWPVDIFPFLRYLPDWAPGAAFKKKAAAWRAKMEEFVDKPYEHLLQRMRDGTALPCFCTMLLEDVRTKDNVVIDPERDFDIRWTANSMYSASLDTTVTAVQHFILAMLQHPEVFEKVQQEMDTVVGPNRLPTWTDRESLPYLEAVISECLRWGSPVPLGLPHRLMEDDVYKGMFIPKGTLVFANIWNVLHDEKLYPEPHAFKPERFLVEVDEATAKRREPRNYVFGYGRRRCPGMHLIESSLWIVMATMVATLDFSKAKDEHGNIMEPEVKFENSVFRTPTPFKVDIRPRSEQAIKIVSQATENVVV</sequence>
<keyword evidence="9 14" id="KW-0560">Oxidoreductase</keyword>
<keyword evidence="10 13" id="KW-0408">Iron</keyword>
<comment type="subcellular location">
    <subcellularLocation>
        <location evidence="2">Membrane</location>
        <topology evidence="2">Single-pass membrane protein</topology>
    </subcellularLocation>
</comment>
<comment type="similarity">
    <text evidence="4 14">Belongs to the cytochrome P450 family.</text>
</comment>
<dbReference type="InterPro" id="IPR036396">
    <property type="entry name" value="Cyt_P450_sf"/>
</dbReference>
<dbReference type="CDD" id="cd11065">
    <property type="entry name" value="CYP64-like"/>
    <property type="match status" value="1"/>
</dbReference>
<evidence type="ECO:0000256" key="2">
    <source>
        <dbReference type="ARBA" id="ARBA00004167"/>
    </source>
</evidence>
<organism evidence="15 16">
    <name type="scientific">Cerrena zonata</name>
    <dbReference type="NCBI Taxonomy" id="2478898"/>
    <lineage>
        <taxon>Eukaryota</taxon>
        <taxon>Fungi</taxon>
        <taxon>Dikarya</taxon>
        <taxon>Basidiomycota</taxon>
        <taxon>Agaricomycotina</taxon>
        <taxon>Agaricomycetes</taxon>
        <taxon>Polyporales</taxon>
        <taxon>Cerrenaceae</taxon>
        <taxon>Cerrena</taxon>
    </lineage>
</organism>
<keyword evidence="12" id="KW-0472">Membrane</keyword>
<dbReference type="PANTHER" id="PTHR46300">
    <property type="entry name" value="P450, PUTATIVE (EUROFUNG)-RELATED-RELATED"/>
    <property type="match status" value="1"/>
</dbReference>
<dbReference type="GO" id="GO:0020037">
    <property type="term" value="F:heme binding"/>
    <property type="evidence" value="ECO:0007669"/>
    <property type="project" value="InterPro"/>
</dbReference>
<dbReference type="InterPro" id="IPR002401">
    <property type="entry name" value="Cyt_P450_E_grp-I"/>
</dbReference>
<dbReference type="Gene3D" id="1.10.630.10">
    <property type="entry name" value="Cytochrome P450"/>
    <property type="match status" value="1"/>
</dbReference>
<evidence type="ECO:0000313" key="16">
    <source>
        <dbReference type="Proteomes" id="UP001385951"/>
    </source>
</evidence>
<keyword evidence="11 14" id="KW-0503">Monooxygenase</keyword>
<keyword evidence="8" id="KW-1133">Transmembrane helix</keyword>
<feature type="binding site" description="axial binding residue" evidence="13">
    <location>
        <position position="442"/>
    </location>
    <ligand>
        <name>heme</name>
        <dbReference type="ChEBI" id="CHEBI:30413"/>
    </ligand>
    <ligandPart>
        <name>Fe</name>
        <dbReference type="ChEBI" id="CHEBI:18248"/>
    </ligandPart>
</feature>
<evidence type="ECO:0000256" key="5">
    <source>
        <dbReference type="ARBA" id="ARBA00022617"/>
    </source>
</evidence>
<keyword evidence="7 13" id="KW-0479">Metal-binding</keyword>
<evidence type="ECO:0000256" key="1">
    <source>
        <dbReference type="ARBA" id="ARBA00001971"/>
    </source>
</evidence>
<evidence type="ECO:0000256" key="7">
    <source>
        <dbReference type="ARBA" id="ARBA00022723"/>
    </source>
</evidence>
<dbReference type="InterPro" id="IPR001128">
    <property type="entry name" value="Cyt_P450"/>
</dbReference>
<dbReference type="PRINTS" id="PR00463">
    <property type="entry name" value="EP450I"/>
</dbReference>
<comment type="pathway">
    <text evidence="3">Secondary metabolite biosynthesis.</text>
</comment>
<gene>
    <name evidence="15" type="ORF">QCA50_004859</name>
</gene>
<dbReference type="InterPro" id="IPR050364">
    <property type="entry name" value="Cytochrome_P450_fung"/>
</dbReference>
<dbReference type="Pfam" id="PF00067">
    <property type="entry name" value="p450"/>
    <property type="match status" value="1"/>
</dbReference>
<comment type="caution">
    <text evidence="15">The sequence shown here is derived from an EMBL/GenBank/DDBJ whole genome shotgun (WGS) entry which is preliminary data.</text>
</comment>
<evidence type="ECO:0000256" key="4">
    <source>
        <dbReference type="ARBA" id="ARBA00010617"/>
    </source>
</evidence>
<comment type="cofactor">
    <cofactor evidence="1 13">
        <name>heme</name>
        <dbReference type="ChEBI" id="CHEBI:30413"/>
    </cofactor>
</comment>
<keyword evidence="16" id="KW-1185">Reference proteome</keyword>
<dbReference type="PROSITE" id="PS00086">
    <property type="entry name" value="CYTOCHROME_P450"/>
    <property type="match status" value="1"/>
</dbReference>
<evidence type="ECO:0000256" key="6">
    <source>
        <dbReference type="ARBA" id="ARBA00022692"/>
    </source>
</evidence>